<dbReference type="SUPFAM" id="SSF46689">
    <property type="entry name" value="Homeodomain-like"/>
    <property type="match status" value="2"/>
</dbReference>
<keyword evidence="3" id="KW-0804">Transcription</keyword>
<evidence type="ECO:0000313" key="6">
    <source>
        <dbReference type="Proteomes" id="UP000290273"/>
    </source>
</evidence>
<dbReference type="InterPro" id="IPR050959">
    <property type="entry name" value="MarA-like"/>
</dbReference>
<name>A0ABY0ERM1_CLOTA</name>
<dbReference type="EMBL" id="QMAU01000038">
    <property type="protein sequence ID" value="RXI54934.1"/>
    <property type="molecule type" value="Genomic_DNA"/>
</dbReference>
<evidence type="ECO:0000256" key="1">
    <source>
        <dbReference type="ARBA" id="ARBA00023015"/>
    </source>
</evidence>
<keyword evidence="2" id="KW-0238">DNA-binding</keyword>
<dbReference type="Gene3D" id="1.10.10.60">
    <property type="entry name" value="Homeodomain-like"/>
    <property type="match status" value="2"/>
</dbReference>
<dbReference type="PROSITE" id="PS01124">
    <property type="entry name" value="HTH_ARAC_FAMILY_2"/>
    <property type="match status" value="1"/>
</dbReference>
<dbReference type="PROSITE" id="PS00041">
    <property type="entry name" value="HTH_ARAC_FAMILY_1"/>
    <property type="match status" value="1"/>
</dbReference>
<evidence type="ECO:0000256" key="3">
    <source>
        <dbReference type="ARBA" id="ARBA00023163"/>
    </source>
</evidence>
<dbReference type="SMART" id="SM00871">
    <property type="entry name" value="AraC_E_bind"/>
    <property type="match status" value="1"/>
</dbReference>
<proteinExistence type="predicted"/>
<organism evidence="5 6">
    <name type="scientific">Clostridium tetani</name>
    <dbReference type="NCBI Taxonomy" id="1513"/>
    <lineage>
        <taxon>Bacteria</taxon>
        <taxon>Bacillati</taxon>
        <taxon>Bacillota</taxon>
        <taxon>Clostridia</taxon>
        <taxon>Eubacteriales</taxon>
        <taxon>Clostridiaceae</taxon>
        <taxon>Clostridium</taxon>
    </lineage>
</organism>
<dbReference type="Proteomes" id="UP000290273">
    <property type="component" value="Unassembled WGS sequence"/>
</dbReference>
<evidence type="ECO:0000256" key="2">
    <source>
        <dbReference type="ARBA" id="ARBA00023125"/>
    </source>
</evidence>
<dbReference type="Gene3D" id="3.20.80.10">
    <property type="entry name" value="Regulatory factor, effector binding domain"/>
    <property type="match status" value="1"/>
</dbReference>
<dbReference type="InterPro" id="IPR018062">
    <property type="entry name" value="HTH_AraC-typ_CS"/>
</dbReference>
<dbReference type="SMART" id="SM00342">
    <property type="entry name" value="HTH_ARAC"/>
    <property type="match status" value="1"/>
</dbReference>
<dbReference type="SUPFAM" id="SSF55136">
    <property type="entry name" value="Probable bacterial effector-binding domain"/>
    <property type="match status" value="1"/>
</dbReference>
<evidence type="ECO:0000259" key="4">
    <source>
        <dbReference type="PROSITE" id="PS01124"/>
    </source>
</evidence>
<sequence length="293" mass="33797">MKWLQQLSHAIDYIEDNLENEISYDEAAKLACCSTYYFQRMFSYISGISLSEYIRRRRMTVAAFELQTSDKKILDIGMKYGYKSPTAFNRAFQNIHSVAPTAARVEGTTLNAYPRISFSITVTGGTNMRYRIEQKDSIRVVGVKTPLKENAEYNFKVVPGFWDKVLESPLYYDICKLSNLDNPNILGISSYTNPKNIYYYIAVSTDKPLPNNMFELKIPAATWVIFEGSSHFQESVQTIFKRFLTEWLPFSGYEYANSPDIEVYPISNQNSKSSHVEVWIAVKKQNNNKIEEE</sequence>
<dbReference type="InterPro" id="IPR011256">
    <property type="entry name" value="Reg_factor_effector_dom_sf"/>
</dbReference>
<comment type="caution">
    <text evidence="5">The sequence shown here is derived from an EMBL/GenBank/DDBJ whole genome shotgun (WGS) entry which is preliminary data.</text>
</comment>
<dbReference type="InterPro" id="IPR010499">
    <property type="entry name" value="AraC_E-bd"/>
</dbReference>
<dbReference type="InterPro" id="IPR018060">
    <property type="entry name" value="HTH_AraC"/>
</dbReference>
<evidence type="ECO:0000313" key="5">
    <source>
        <dbReference type="EMBL" id="RXI54934.1"/>
    </source>
</evidence>
<reference evidence="5 6" key="1">
    <citation type="submission" date="2018-06" db="EMBL/GenBank/DDBJ databases">
        <title>Genome conservation of Clostridium tetani.</title>
        <authorList>
            <person name="Bruggemann H."/>
            <person name="Popoff M.R."/>
        </authorList>
    </citation>
    <scope>NUCLEOTIDE SEQUENCE [LARGE SCALE GENOMIC DNA]</scope>
    <source>
        <strain evidence="5 6">63.05</strain>
    </source>
</reference>
<dbReference type="InterPro" id="IPR009057">
    <property type="entry name" value="Homeodomain-like_sf"/>
</dbReference>
<dbReference type="RefSeq" id="WP_023438842.1">
    <property type="nucleotide sequence ID" value="NZ_CASHSW010000025.1"/>
</dbReference>
<dbReference type="PANTHER" id="PTHR47504:SF5">
    <property type="entry name" value="RIGHT ORIGIN-BINDING PROTEIN"/>
    <property type="match status" value="1"/>
</dbReference>
<protein>
    <submittedName>
        <fullName evidence="5">AraC family transcriptional regulator</fullName>
    </submittedName>
</protein>
<feature type="domain" description="HTH araC/xylS-type" evidence="4">
    <location>
        <begin position="8"/>
        <end position="106"/>
    </location>
</feature>
<dbReference type="InterPro" id="IPR029441">
    <property type="entry name" value="Cass2"/>
</dbReference>
<keyword evidence="1" id="KW-0805">Transcription regulation</keyword>
<dbReference type="Pfam" id="PF14526">
    <property type="entry name" value="Cass2"/>
    <property type="match status" value="1"/>
</dbReference>
<dbReference type="PANTHER" id="PTHR47504">
    <property type="entry name" value="RIGHT ORIGIN-BINDING PROTEIN"/>
    <property type="match status" value="1"/>
</dbReference>
<accession>A0ABY0ERM1</accession>
<gene>
    <name evidence="5" type="ORF">DP131_09375</name>
</gene>
<dbReference type="Pfam" id="PF12833">
    <property type="entry name" value="HTH_18"/>
    <property type="match status" value="1"/>
</dbReference>